<dbReference type="AlphaFoldDB" id="A0A3D8J9N1"/>
<dbReference type="OrthoDB" id="5337252at2"/>
<dbReference type="EMBL" id="NXLX01000004">
    <property type="protein sequence ID" value="RDU74189.1"/>
    <property type="molecule type" value="Genomic_DNA"/>
</dbReference>
<evidence type="ECO:0000313" key="5">
    <source>
        <dbReference type="Proteomes" id="UP000256695"/>
    </source>
</evidence>
<dbReference type="PANTHER" id="PTHR44019">
    <property type="entry name" value="WD REPEAT-CONTAINING PROTEIN 55"/>
    <property type="match status" value="1"/>
</dbReference>
<dbReference type="InterPro" id="IPR036322">
    <property type="entry name" value="WD40_repeat_dom_sf"/>
</dbReference>
<gene>
    <name evidence="4" type="ORF">CQA57_02670</name>
</gene>
<protein>
    <submittedName>
        <fullName evidence="4">Uncharacterized protein</fullName>
    </submittedName>
</protein>
<evidence type="ECO:0000256" key="1">
    <source>
        <dbReference type="ARBA" id="ARBA00022574"/>
    </source>
</evidence>
<dbReference type="SUPFAM" id="SSF50978">
    <property type="entry name" value="WD40 repeat-like"/>
    <property type="match status" value="1"/>
</dbReference>
<evidence type="ECO:0000256" key="3">
    <source>
        <dbReference type="PROSITE-ProRule" id="PRU00221"/>
    </source>
</evidence>
<dbReference type="Pfam" id="PF00400">
    <property type="entry name" value="WD40"/>
    <property type="match status" value="1"/>
</dbReference>
<comment type="caution">
    <text evidence="4">The sequence shown here is derived from an EMBL/GenBank/DDBJ whole genome shotgun (WGS) entry which is preliminary data.</text>
</comment>
<keyword evidence="1 3" id="KW-0853">WD repeat</keyword>
<sequence>MEDMVFKIYKSLKFLNPILSADIDDNRLILSDNAYGIFCYCINDEKLIFGKRVLKNSLIHHIYSKAVCISDKKVLLSEVNGFHLGIYEIVDDKVAMSERIKWHKANISCVAFSPDSSLFATGGEDGRVFIHTTKDRKLYALCPIQPDYIACMCFDATNSFLVLSVYNHKILIYDLKACEFIWDVQTPSVCIDMHFFEKNKKLFYICKDGESGIIDFISKENHIKKTYGAWLNCCVISNHKNYAYIVGRDNIFRIHCLRDNENLFELQLPDSGVSFIGVFGHYICVCFISGKVIFIDEDHGKQEMYKFLHNKNFEEAKIFAEENNIFLKLDERYISVRSENWREVLEDSIKLFANNQIENALHITQPYLEDSKINREFKRYLNQKQILLDFLGAIENKLYCKAYQIAERQKGLKDLRVFDELENYFEKILEASKKMLEQDYGNQILRVKKILEPFMLIPQKKERIEILFNHFDRYMDMVNCLKNHSYKKAYEVAKKYPYLQATRAYAKIFNRYKEILVSLQNQVLQEIDKNAMVEQLMILEEVDLFALEVKMLKDFFDAQQAMQKAFECKNYIECYQILQDHPQLLTCKCYLEIESSFLVLFKKATDYAQCGKTSEVYEILKDFFVLGKWKNRLDIIFQIAYFYEIKNATMDSNIDWKKTLQNYISYFDESNEFKELCMQKNLDKILEDIVDIKKQAIEYKKTIIERLENA</sequence>
<dbReference type="InterPro" id="IPR001680">
    <property type="entry name" value="WD40_rpt"/>
</dbReference>
<proteinExistence type="predicted"/>
<organism evidence="4 5">
    <name type="scientific">Helicobacter anseris</name>
    <dbReference type="NCBI Taxonomy" id="375926"/>
    <lineage>
        <taxon>Bacteria</taxon>
        <taxon>Pseudomonadati</taxon>
        <taxon>Campylobacterota</taxon>
        <taxon>Epsilonproteobacteria</taxon>
        <taxon>Campylobacterales</taxon>
        <taxon>Helicobacteraceae</taxon>
        <taxon>Helicobacter</taxon>
    </lineage>
</organism>
<dbReference type="InterPro" id="IPR015943">
    <property type="entry name" value="WD40/YVTN_repeat-like_dom_sf"/>
</dbReference>
<dbReference type="SMART" id="SM00320">
    <property type="entry name" value="WD40"/>
    <property type="match status" value="3"/>
</dbReference>
<dbReference type="Proteomes" id="UP000256695">
    <property type="component" value="Unassembled WGS sequence"/>
</dbReference>
<feature type="repeat" description="WD" evidence="3">
    <location>
        <begin position="100"/>
        <end position="130"/>
    </location>
</feature>
<evidence type="ECO:0000256" key="2">
    <source>
        <dbReference type="ARBA" id="ARBA00022737"/>
    </source>
</evidence>
<dbReference type="PANTHER" id="PTHR44019:SF8">
    <property type="entry name" value="POC1 CENTRIOLAR PROTEIN HOMOLOG"/>
    <property type="match status" value="1"/>
</dbReference>
<reference evidence="4 5" key="1">
    <citation type="submission" date="2018-04" db="EMBL/GenBank/DDBJ databases">
        <title>Novel Campyloabacter and Helicobacter Species and Strains.</title>
        <authorList>
            <person name="Mannion A.J."/>
            <person name="Shen Z."/>
            <person name="Fox J.G."/>
        </authorList>
    </citation>
    <scope>NUCLEOTIDE SEQUENCE [LARGE SCALE GENOMIC DNA]</scope>
    <source>
        <strain evidence="4 5">MIT 04-9362</strain>
    </source>
</reference>
<keyword evidence="5" id="KW-1185">Reference proteome</keyword>
<name>A0A3D8J9N1_9HELI</name>
<dbReference type="PROSITE" id="PS50082">
    <property type="entry name" value="WD_REPEATS_2"/>
    <property type="match status" value="1"/>
</dbReference>
<accession>A0A3D8J9N1</accession>
<dbReference type="RefSeq" id="WP_115578697.1">
    <property type="nucleotide sequence ID" value="NZ_NXLX01000004.1"/>
</dbReference>
<dbReference type="PROSITE" id="PS50294">
    <property type="entry name" value="WD_REPEATS_REGION"/>
    <property type="match status" value="1"/>
</dbReference>
<dbReference type="Gene3D" id="2.130.10.10">
    <property type="entry name" value="YVTN repeat-like/Quinoprotein amine dehydrogenase"/>
    <property type="match status" value="2"/>
</dbReference>
<dbReference type="InterPro" id="IPR050505">
    <property type="entry name" value="WDR55/POC1"/>
</dbReference>
<evidence type="ECO:0000313" key="4">
    <source>
        <dbReference type="EMBL" id="RDU74189.1"/>
    </source>
</evidence>
<keyword evidence="2" id="KW-0677">Repeat</keyword>